<dbReference type="FunFam" id="1.25.40.10:FF:000090">
    <property type="entry name" value="Pentatricopeptide repeat-containing protein, chloroplastic"/>
    <property type="match status" value="1"/>
</dbReference>
<dbReference type="FunFam" id="1.25.40.10:FF:000196">
    <property type="entry name" value="Pentatricopeptide repeat-containing protein At4g14850"/>
    <property type="match status" value="1"/>
</dbReference>
<dbReference type="Pfam" id="PF13041">
    <property type="entry name" value="PPR_2"/>
    <property type="match status" value="3"/>
</dbReference>
<dbReference type="PANTHER" id="PTHR24015">
    <property type="entry name" value="OS07G0578800 PROTEIN-RELATED"/>
    <property type="match status" value="1"/>
</dbReference>
<dbReference type="PROSITE" id="PS51375">
    <property type="entry name" value="PPR"/>
    <property type="match status" value="6"/>
</dbReference>
<dbReference type="Gramene" id="Aco019523.1.mrna1">
    <property type="protein sequence ID" value="Aco019523.1.mrna1.cds1"/>
    <property type="gene ID" value="Aco019523.1.path1"/>
</dbReference>
<feature type="repeat" description="PPR" evidence="4">
    <location>
        <begin position="524"/>
        <end position="558"/>
    </location>
</feature>
<gene>
    <name evidence="6" type="primary">LOC109712328</name>
</gene>
<feature type="repeat" description="PPR" evidence="4">
    <location>
        <begin position="222"/>
        <end position="256"/>
    </location>
</feature>
<dbReference type="InterPro" id="IPR002885">
    <property type="entry name" value="PPR_rpt"/>
</dbReference>
<keyword evidence="5" id="KW-1185">Reference proteome</keyword>
<evidence type="ECO:0000256" key="1">
    <source>
        <dbReference type="ARBA" id="ARBA00022737"/>
    </source>
</evidence>
<dbReference type="GeneID" id="109712328"/>
<dbReference type="Gene3D" id="1.25.40.10">
    <property type="entry name" value="Tetratricopeptide repeat domain"/>
    <property type="match status" value="5"/>
</dbReference>
<accession>A0A6P5F732</accession>
<dbReference type="RefSeq" id="XP_020091422.1">
    <property type="nucleotide sequence ID" value="XM_020235833.1"/>
</dbReference>
<keyword evidence="1" id="KW-0677">Repeat</keyword>
<comment type="similarity">
    <text evidence="3">Belongs to the PPR family. PCMP-E subfamily.</text>
</comment>
<organism evidence="5 6">
    <name type="scientific">Ananas comosus</name>
    <name type="common">Pineapple</name>
    <name type="synonym">Ananas ananas</name>
    <dbReference type="NCBI Taxonomy" id="4615"/>
    <lineage>
        <taxon>Eukaryota</taxon>
        <taxon>Viridiplantae</taxon>
        <taxon>Streptophyta</taxon>
        <taxon>Embryophyta</taxon>
        <taxon>Tracheophyta</taxon>
        <taxon>Spermatophyta</taxon>
        <taxon>Magnoliopsida</taxon>
        <taxon>Liliopsida</taxon>
        <taxon>Poales</taxon>
        <taxon>Bromeliaceae</taxon>
        <taxon>Bromelioideae</taxon>
        <taxon>Ananas</taxon>
    </lineage>
</organism>
<dbReference type="OrthoDB" id="1887476at2759"/>
<evidence type="ECO:0000256" key="3">
    <source>
        <dbReference type="ARBA" id="ARBA00061659"/>
    </source>
</evidence>
<dbReference type="FunFam" id="1.25.40.10:FF:000396">
    <property type="entry name" value="Pentatricopeptide repeat-containing protein At2g36730"/>
    <property type="match status" value="1"/>
</dbReference>
<sequence length="826" mass="91891">MAFPLLTSNSLQPPLSKDPSHWNSFLKQQAKLKNDHSILETYAWIESLAIPLAGIKPALPLVLKACVRLQHVDIGKKIHSDISRCDQLAGDVRIATALVDFYCKCGFLDDARVVFDEMSKRDLVSWNAMICGCVGNCVYEDAVKLFYRMTEELEPNSVTLVGLFTACGELSEYRLGQEIHCYCLRHGFLESQPHIGTSLIGFYSRFGLKYARDVFDSMTMRSTACWNAIMCELLKTGDVSEALDIFSHMLEELVAPDSVTLIAVLQSCAESENSVLGKQVHQLAIKMGYASDEFVGNALIDLYGKCGDPRASFIVFEKMLTKDLASWNAMISAYKNCKLYDRALDLFWRMKVEDVDENTITIAATSYVCAQSGDFDKGKQLHAYAIKTRKTNDVALDNALLSMYVEFDCMVSSRKIFHKMDKSDVVSWNTIIAGLLGKKMTHEACDLFKQMVQSRTQPNSHTMVSLLGGCNDTILFNVGKSIHAYIVRHNLDINSALRTALSEMYMDCGDESAALYIFWSSCRDLISWNSMMACYIRNGKPKEALSLFYLMRSESKPNSASLINALSSCAHMAHLMQGKCLHGYIVRRELGFSSDIQLGNALLTMYAKCGSLSNAENIFRNLAAKDIISWNAMIAAYGMHGRGDNALCVFNEMLECGMRPTGVTFVSALFACSHSGLVEKGVQLFESMNSDYNIKPETIHYACFVDLLARSGNIDKAIDLVNSLPVNPDSSIWRALLSSCKVLSDIELARAVTEKLIELEPQNIGNYILPSNIYAAVGSWEDVQELRARIEELGLKKDPGNSWLFIRDELQSFTAGNKSGPASDQA</sequence>
<protein>
    <submittedName>
        <fullName evidence="6">Pentatricopeptide repeat-containing protein At5g39350-like</fullName>
    </submittedName>
</protein>
<feature type="repeat" description="PPR" evidence="4">
    <location>
        <begin position="323"/>
        <end position="357"/>
    </location>
</feature>
<evidence type="ECO:0000256" key="2">
    <source>
        <dbReference type="ARBA" id="ARBA00022946"/>
    </source>
</evidence>
<dbReference type="PANTHER" id="PTHR24015:SF548">
    <property type="entry name" value="OS08G0340900 PROTEIN"/>
    <property type="match status" value="1"/>
</dbReference>
<dbReference type="SUPFAM" id="SSF48452">
    <property type="entry name" value="TPR-like"/>
    <property type="match status" value="2"/>
</dbReference>
<dbReference type="AlphaFoldDB" id="A0A6P5F732"/>
<feature type="repeat" description="PPR" evidence="4">
    <location>
        <begin position="424"/>
        <end position="458"/>
    </location>
</feature>
<reference evidence="6" key="2">
    <citation type="submission" date="2025-08" db="UniProtKB">
        <authorList>
            <consortium name="RefSeq"/>
        </authorList>
    </citation>
    <scope>IDENTIFICATION</scope>
    <source>
        <tissue evidence="6">Leaf</tissue>
    </source>
</reference>
<name>A0A6P5F732_ANACO</name>
<dbReference type="Pfam" id="PF20431">
    <property type="entry name" value="E_motif"/>
    <property type="match status" value="1"/>
</dbReference>
<dbReference type="FunFam" id="1.25.40.10:FF:000073">
    <property type="entry name" value="Pentatricopeptide repeat-containing protein chloroplastic"/>
    <property type="match status" value="1"/>
</dbReference>
<dbReference type="GO" id="GO:0009451">
    <property type="term" value="P:RNA modification"/>
    <property type="evidence" value="ECO:0007669"/>
    <property type="project" value="InterPro"/>
</dbReference>
<evidence type="ECO:0000313" key="6">
    <source>
        <dbReference type="RefSeq" id="XP_020091422.1"/>
    </source>
</evidence>
<evidence type="ECO:0000313" key="5">
    <source>
        <dbReference type="Proteomes" id="UP000515123"/>
    </source>
</evidence>
<feature type="repeat" description="PPR" evidence="4">
    <location>
        <begin position="91"/>
        <end position="125"/>
    </location>
</feature>
<dbReference type="NCBIfam" id="TIGR00756">
    <property type="entry name" value="PPR"/>
    <property type="match status" value="6"/>
</dbReference>
<proteinExistence type="inferred from homology"/>
<dbReference type="GO" id="GO:0003729">
    <property type="term" value="F:mRNA binding"/>
    <property type="evidence" value="ECO:0007669"/>
    <property type="project" value="UniProtKB-ARBA"/>
</dbReference>
<feature type="repeat" description="PPR" evidence="4">
    <location>
        <begin position="626"/>
        <end position="660"/>
    </location>
</feature>
<dbReference type="Proteomes" id="UP000515123">
    <property type="component" value="Linkage group 7"/>
</dbReference>
<dbReference type="InterPro" id="IPR011990">
    <property type="entry name" value="TPR-like_helical_dom_sf"/>
</dbReference>
<dbReference type="InterPro" id="IPR046848">
    <property type="entry name" value="E_motif"/>
</dbReference>
<evidence type="ECO:0000256" key="4">
    <source>
        <dbReference type="PROSITE-ProRule" id="PRU00708"/>
    </source>
</evidence>
<dbReference type="Pfam" id="PF01535">
    <property type="entry name" value="PPR"/>
    <property type="match status" value="5"/>
</dbReference>
<dbReference type="InterPro" id="IPR046960">
    <property type="entry name" value="PPR_At4g14850-like_plant"/>
</dbReference>
<keyword evidence="2" id="KW-0809">Transit peptide</keyword>
<reference evidence="5" key="1">
    <citation type="journal article" date="2015" name="Nat. Genet.">
        <title>The pineapple genome and the evolution of CAM photosynthesis.</title>
        <authorList>
            <person name="Ming R."/>
            <person name="VanBuren R."/>
            <person name="Wai C.M."/>
            <person name="Tang H."/>
            <person name="Schatz M.C."/>
            <person name="Bowers J.E."/>
            <person name="Lyons E."/>
            <person name="Wang M.L."/>
            <person name="Chen J."/>
            <person name="Biggers E."/>
            <person name="Zhang J."/>
            <person name="Huang L."/>
            <person name="Zhang L."/>
            <person name="Miao W."/>
            <person name="Zhang J."/>
            <person name="Ye Z."/>
            <person name="Miao C."/>
            <person name="Lin Z."/>
            <person name="Wang H."/>
            <person name="Zhou H."/>
            <person name="Yim W.C."/>
            <person name="Priest H.D."/>
            <person name="Zheng C."/>
            <person name="Woodhouse M."/>
            <person name="Edger P.P."/>
            <person name="Guyot R."/>
            <person name="Guo H.B."/>
            <person name="Guo H."/>
            <person name="Zheng G."/>
            <person name="Singh R."/>
            <person name="Sharma A."/>
            <person name="Min X."/>
            <person name="Zheng Y."/>
            <person name="Lee H."/>
            <person name="Gurtowski J."/>
            <person name="Sedlazeck F.J."/>
            <person name="Harkess A."/>
            <person name="McKain M.R."/>
            <person name="Liao Z."/>
            <person name="Fang J."/>
            <person name="Liu J."/>
            <person name="Zhang X."/>
            <person name="Zhang Q."/>
            <person name="Hu W."/>
            <person name="Qin Y."/>
            <person name="Wang K."/>
            <person name="Chen L.Y."/>
            <person name="Shirley N."/>
            <person name="Lin Y.R."/>
            <person name="Liu L.Y."/>
            <person name="Hernandez A.G."/>
            <person name="Wright C.L."/>
            <person name="Bulone V."/>
            <person name="Tuskan G.A."/>
            <person name="Heath K."/>
            <person name="Zee F."/>
            <person name="Moore P.H."/>
            <person name="Sunkar R."/>
            <person name="Leebens-Mack J.H."/>
            <person name="Mockler T."/>
            <person name="Bennetzen J.L."/>
            <person name="Freeling M."/>
            <person name="Sankoff D."/>
            <person name="Paterson A.H."/>
            <person name="Zhu X."/>
            <person name="Yang X."/>
            <person name="Smith J.A."/>
            <person name="Cushman J.C."/>
            <person name="Paull R.E."/>
            <person name="Yu Q."/>
        </authorList>
    </citation>
    <scope>NUCLEOTIDE SEQUENCE [LARGE SCALE GENOMIC DNA]</scope>
    <source>
        <strain evidence="5">cv. F153</strain>
    </source>
</reference>